<protein>
    <submittedName>
        <fullName evidence="8">Hypothetical membrane protein</fullName>
    </submittedName>
</protein>
<evidence type="ECO:0000256" key="6">
    <source>
        <dbReference type="ARBA" id="ARBA00023136"/>
    </source>
</evidence>
<feature type="transmembrane region" description="Helical" evidence="7">
    <location>
        <begin position="228"/>
        <end position="254"/>
    </location>
</feature>
<feature type="transmembrane region" description="Helical" evidence="7">
    <location>
        <begin position="166"/>
        <end position="189"/>
    </location>
</feature>
<reference evidence="8 9" key="2">
    <citation type="submission" date="2014-05" db="EMBL/GenBank/DDBJ databases">
        <title>Genome sequence of the 3-chlorobenzoate degrading bacterium Pseudomonas knackmussii B13 shows multiple evidence for horizontal gene transfer.</title>
        <authorList>
            <person name="Miyazaki R."/>
            <person name="Bertelli C."/>
            <person name="Falquet L."/>
            <person name="Robinson-Rechavi M."/>
            <person name="Gharib W."/>
            <person name="Roy S."/>
            <person name="Van der Meer J.R."/>
        </authorList>
    </citation>
    <scope>NUCLEOTIDE SEQUENCE [LARGE SCALE GENOMIC DNA]</scope>
    <source>
        <strain evidence="8 9">B13</strain>
    </source>
</reference>
<dbReference type="GO" id="GO:0005886">
    <property type="term" value="C:plasma membrane"/>
    <property type="evidence" value="ECO:0007669"/>
    <property type="project" value="UniProtKB-SubCell"/>
</dbReference>
<keyword evidence="3" id="KW-1003">Cell membrane</keyword>
<feature type="transmembrane region" description="Helical" evidence="7">
    <location>
        <begin position="67"/>
        <end position="85"/>
    </location>
</feature>
<keyword evidence="9" id="KW-1185">Reference proteome</keyword>
<feature type="transmembrane region" description="Helical" evidence="7">
    <location>
        <begin position="91"/>
        <end position="110"/>
    </location>
</feature>
<dbReference type="InterPro" id="IPR004937">
    <property type="entry name" value="Urea_transporter"/>
</dbReference>
<comment type="subcellular location">
    <subcellularLocation>
        <location evidence="1">Cell membrane</location>
        <topology evidence="1">Multi-pass membrane protein</topology>
    </subcellularLocation>
</comment>
<comment type="similarity">
    <text evidence="2">Belongs to the urea transporter family.</text>
</comment>
<dbReference type="eggNOG" id="COG4413">
    <property type="taxonomic scope" value="Bacteria"/>
</dbReference>
<dbReference type="RefSeq" id="WP_043250886.1">
    <property type="nucleotide sequence ID" value="NZ_HG322950.1"/>
</dbReference>
<evidence type="ECO:0000256" key="7">
    <source>
        <dbReference type="SAM" id="Phobius"/>
    </source>
</evidence>
<dbReference type="EMBL" id="HG322950">
    <property type="protein sequence ID" value="CDF83145.1"/>
    <property type="molecule type" value="Genomic_DNA"/>
</dbReference>
<dbReference type="AlphaFoldDB" id="A0A024HDM5"/>
<dbReference type="GO" id="GO:0015204">
    <property type="term" value="F:urea transmembrane transporter activity"/>
    <property type="evidence" value="ECO:0007669"/>
    <property type="project" value="InterPro"/>
</dbReference>
<name>A0A024HDM5_PSEKB</name>
<accession>A0A024HDM5</accession>
<dbReference type="KEGG" id="pkc:PKB_1787"/>
<dbReference type="PATRIC" id="fig|1301098.3.peg.1781"/>
<dbReference type="OrthoDB" id="7029558at2"/>
<proteinExistence type="inferred from homology"/>
<evidence type="ECO:0000256" key="5">
    <source>
        <dbReference type="ARBA" id="ARBA00022989"/>
    </source>
</evidence>
<dbReference type="Proteomes" id="UP000025241">
    <property type="component" value="Chromosome I"/>
</dbReference>
<gene>
    <name evidence="8" type="ORF">PKB_1787</name>
</gene>
<dbReference type="Pfam" id="PF03253">
    <property type="entry name" value="UT"/>
    <property type="match status" value="1"/>
</dbReference>
<evidence type="ECO:0000256" key="1">
    <source>
        <dbReference type="ARBA" id="ARBA00004651"/>
    </source>
</evidence>
<evidence type="ECO:0000313" key="8">
    <source>
        <dbReference type="EMBL" id="CDF83145.1"/>
    </source>
</evidence>
<evidence type="ECO:0000313" key="9">
    <source>
        <dbReference type="Proteomes" id="UP000025241"/>
    </source>
</evidence>
<keyword evidence="4 7" id="KW-0812">Transmembrane</keyword>
<dbReference type="Gene3D" id="1.10.3430.10">
    <property type="entry name" value="Ammonium transporter AmtB like domains"/>
    <property type="match status" value="1"/>
</dbReference>
<reference evidence="8 9" key="1">
    <citation type="submission" date="2013-03" db="EMBL/GenBank/DDBJ databases">
        <authorList>
            <person name="Linke B."/>
        </authorList>
    </citation>
    <scope>NUCLEOTIDE SEQUENCE [LARGE SCALE GENOMIC DNA]</scope>
    <source>
        <strain evidence="8 9">B13</strain>
    </source>
</reference>
<evidence type="ECO:0000256" key="4">
    <source>
        <dbReference type="ARBA" id="ARBA00022692"/>
    </source>
</evidence>
<keyword evidence="5 7" id="KW-1133">Transmembrane helix</keyword>
<dbReference type="InterPro" id="IPR029020">
    <property type="entry name" value="Ammonium/urea_transptr"/>
</dbReference>
<feature type="transmembrane region" description="Helical" evidence="7">
    <location>
        <begin position="122"/>
        <end position="146"/>
    </location>
</feature>
<feature type="transmembrane region" description="Helical" evidence="7">
    <location>
        <begin position="25"/>
        <end position="55"/>
    </location>
</feature>
<feature type="transmembrane region" description="Helical" evidence="7">
    <location>
        <begin position="196"/>
        <end position="216"/>
    </location>
</feature>
<dbReference type="PANTHER" id="PTHR10464:SF4">
    <property type="entry name" value="UREA TRANSPORTER"/>
    <property type="match status" value="1"/>
</dbReference>
<feature type="transmembrane region" description="Helical" evidence="7">
    <location>
        <begin position="261"/>
        <end position="280"/>
    </location>
</feature>
<organism evidence="8 9">
    <name type="scientific">Pseudomonas knackmussii (strain DSM 6978 / CCUG 54928 / LMG 23759 / B13)</name>
    <dbReference type="NCBI Taxonomy" id="1301098"/>
    <lineage>
        <taxon>Bacteria</taxon>
        <taxon>Pseudomonadati</taxon>
        <taxon>Pseudomonadota</taxon>
        <taxon>Gammaproteobacteria</taxon>
        <taxon>Pseudomonadales</taxon>
        <taxon>Pseudomonadaceae</taxon>
        <taxon>Pseudomonas</taxon>
    </lineage>
</organism>
<dbReference type="HOGENOM" id="CLU_047509_0_1_6"/>
<sequence length="296" mass="30755">MRPLPLLTLWLRGFSQVFLQPAPLFGLLCLALIGACAPALLPGALLGAIAGPACASLLRYRADDIDAGLYGYNAVLIGMLLPLKFAWSPALVILVLLASIASVLLQHLLLNASRHRRGLPPYTLAFVLLGWSLQPLGHWLGLGAAAPGAGLLNLPLPAFLEATSRAFGQVIFLDAPLAGALIFLGLLLGAPRAATWALFGAVMVLPVAVFAGIPQGDVQSGLLGMNSALAALALALRSPSLIAPAAGAVLALLLQRAMVTLGIPFMTSPFIFACLLVILGERLLRPASRRAPLPNS</sequence>
<dbReference type="PANTHER" id="PTHR10464">
    <property type="entry name" value="UREA TRANSPORTER"/>
    <property type="match status" value="1"/>
</dbReference>
<evidence type="ECO:0000256" key="2">
    <source>
        <dbReference type="ARBA" id="ARBA00005914"/>
    </source>
</evidence>
<keyword evidence="6 7" id="KW-0472">Membrane</keyword>
<dbReference type="STRING" id="1301098.PKB_1787"/>
<evidence type="ECO:0000256" key="3">
    <source>
        <dbReference type="ARBA" id="ARBA00022475"/>
    </source>
</evidence>